<dbReference type="SMART" id="SM00939">
    <property type="entry name" value="PepX_C"/>
    <property type="match status" value="1"/>
</dbReference>
<feature type="domain" description="Xaa-Pro dipeptidyl-peptidase C-terminal" evidence="2">
    <location>
        <begin position="304"/>
        <end position="521"/>
    </location>
</feature>
<dbReference type="SUPFAM" id="SSF53474">
    <property type="entry name" value="alpha/beta-Hydrolases"/>
    <property type="match status" value="1"/>
</dbReference>
<reference evidence="3 4" key="1">
    <citation type="submission" date="2024-07" db="EMBL/GenBank/DDBJ databases">
        <title>Section-level genome sequencing and comparative genomics of Aspergillus sections Usti and Cavernicolus.</title>
        <authorList>
            <consortium name="Lawrence Berkeley National Laboratory"/>
            <person name="Nybo J.L."/>
            <person name="Vesth T.C."/>
            <person name="Theobald S."/>
            <person name="Frisvad J.C."/>
            <person name="Larsen T.O."/>
            <person name="Kjaerboelling I."/>
            <person name="Rothschild-Mancinelli K."/>
            <person name="Lyhne E.K."/>
            <person name="Kogle M.E."/>
            <person name="Barry K."/>
            <person name="Clum A."/>
            <person name="Na H."/>
            <person name="Ledsgaard L."/>
            <person name="Lin J."/>
            <person name="Lipzen A."/>
            <person name="Kuo A."/>
            <person name="Riley R."/>
            <person name="Mondo S."/>
            <person name="Labutti K."/>
            <person name="Haridas S."/>
            <person name="Pangalinan J."/>
            <person name="Salamov A.A."/>
            <person name="Simmons B.A."/>
            <person name="Magnuson J.K."/>
            <person name="Chen J."/>
            <person name="Drula E."/>
            <person name="Henrissat B."/>
            <person name="Wiebenga A."/>
            <person name="Lubbers R.J."/>
            <person name="Gomes A.C."/>
            <person name="Makela M.R."/>
            <person name="Stajich J."/>
            <person name="Grigoriev I.V."/>
            <person name="Mortensen U.H."/>
            <person name="De Vries R.P."/>
            <person name="Baker S.E."/>
            <person name="Andersen M.R."/>
        </authorList>
    </citation>
    <scope>NUCLEOTIDE SEQUENCE [LARGE SCALE GENOMIC DNA]</scope>
    <source>
        <strain evidence="3 4">CBS 123904</strain>
    </source>
</reference>
<dbReference type="GO" id="GO:0016787">
    <property type="term" value="F:hydrolase activity"/>
    <property type="evidence" value="ECO:0007669"/>
    <property type="project" value="UniProtKB-KW"/>
</dbReference>
<protein>
    <submittedName>
        <fullName evidence="3">Alpha/Beta hydrolase protein</fullName>
    </submittedName>
</protein>
<dbReference type="Pfam" id="PF08530">
    <property type="entry name" value="PepX_C"/>
    <property type="match status" value="1"/>
</dbReference>
<dbReference type="PANTHER" id="PTHR43056:SF10">
    <property type="entry name" value="COCE_NOND FAMILY, PUTATIVE (AFU_ORTHOLOGUE AFUA_7G00600)-RELATED"/>
    <property type="match status" value="1"/>
</dbReference>
<proteinExistence type="predicted"/>
<dbReference type="NCBIfam" id="TIGR00976">
    <property type="entry name" value="CocE_NonD"/>
    <property type="match status" value="1"/>
</dbReference>
<dbReference type="PANTHER" id="PTHR43056">
    <property type="entry name" value="PEPTIDASE S9 PROLYL OLIGOPEPTIDASE"/>
    <property type="match status" value="1"/>
</dbReference>
<dbReference type="Pfam" id="PF02129">
    <property type="entry name" value="Peptidase_S15"/>
    <property type="match status" value="1"/>
</dbReference>
<evidence type="ECO:0000313" key="4">
    <source>
        <dbReference type="Proteomes" id="UP001610446"/>
    </source>
</evidence>
<dbReference type="InterPro" id="IPR008979">
    <property type="entry name" value="Galactose-bd-like_sf"/>
</dbReference>
<organism evidence="3 4">
    <name type="scientific">Aspergillus pseudoustus</name>
    <dbReference type="NCBI Taxonomy" id="1810923"/>
    <lineage>
        <taxon>Eukaryota</taxon>
        <taxon>Fungi</taxon>
        <taxon>Dikarya</taxon>
        <taxon>Ascomycota</taxon>
        <taxon>Pezizomycotina</taxon>
        <taxon>Eurotiomycetes</taxon>
        <taxon>Eurotiomycetidae</taxon>
        <taxon>Eurotiales</taxon>
        <taxon>Aspergillaceae</taxon>
        <taxon>Aspergillus</taxon>
        <taxon>Aspergillus subgen. Nidulantes</taxon>
    </lineage>
</organism>
<dbReference type="InterPro" id="IPR013736">
    <property type="entry name" value="Xaa-Pro_dipept_C"/>
</dbReference>
<dbReference type="InterPro" id="IPR000383">
    <property type="entry name" value="Xaa-Pro-like_dom"/>
</dbReference>
<sequence>MALDFMCANDPAVQGVPEPHERTSLRDGMIIHTDVIIPARDGIKLRANIFRPRDKADAKLPILFNYSVYGKDAALEPCMFPKGSGLDNSHYTPYYSFEAADALWWTRQGYIVAFVDARGSFQSEGDKSYYSRDVAPDGYDAIEWLAAQEWSNGKVGMYGASAFAMLQWRVAAECPPSLAAILPFDGMTDLYREMARKGGIPETQFMAVYGIPNSITGDEVSSRRVVTLTLSIHSSMNTGKAKWPAWRTSNAPHMWYPAGETTAFTPGERLNGWKRLGSAVKYLEIHCYQKWEYSITEESLTRQKAFFDTYLLGRETEVKFWPPVRWTMRERYYNAEWCYSPTFPFPGTEYEKFYPTPSGVLSKISQGVEHEMSYDALTGMPRLRSHSSNQNMDLHIVLKKLDATGKVVHFPWLTIVEDGPVAFGYLRVSRRELEEAKTTEIQPYHSHQRDLLLEPGQVVPVDIEIWPTSCRFRAGETLQLVISGHDYGTYPKMQPIARHTNTVNKGRHVIHYGGKYNSFLQLPTHPPVYGSALRHGRPIKMTMASNRLAGLSDEQYLEEFTGVHAQMTKQLSDMVPFLRSYTQVVEEAPKINVDTFCARQTEFEAAAILAWSTLTKLEASLRHPGYTSNAAKHVFAEPGLLGSLNRVFENVLFDPVVFKQRDQAYEVLVSLFKNPGSASGAIPDSELESRGQTVKHACRGSSRLLRYVLNKDVTPADSSGFFKGTPLADGEWGAVGAVEEYLFDSAQGMVDFFADSTRVVALKNLPASFDQMKTLSVVGRERRVFSKDEDF</sequence>
<dbReference type="Gene3D" id="3.40.50.1820">
    <property type="entry name" value="alpha/beta hydrolase"/>
    <property type="match status" value="1"/>
</dbReference>
<dbReference type="Proteomes" id="UP001610446">
    <property type="component" value="Unassembled WGS sequence"/>
</dbReference>
<keyword evidence="4" id="KW-1185">Reference proteome</keyword>
<accession>A0ABR4IX16</accession>
<keyword evidence="1 3" id="KW-0378">Hydrolase</keyword>
<dbReference type="SUPFAM" id="SSF49785">
    <property type="entry name" value="Galactose-binding domain-like"/>
    <property type="match status" value="1"/>
</dbReference>
<dbReference type="EMBL" id="JBFXLU010000263">
    <property type="protein sequence ID" value="KAL2832308.1"/>
    <property type="molecule type" value="Genomic_DNA"/>
</dbReference>
<comment type="caution">
    <text evidence="3">The sequence shown here is derived from an EMBL/GenBank/DDBJ whole genome shotgun (WGS) entry which is preliminary data.</text>
</comment>
<dbReference type="InterPro" id="IPR005674">
    <property type="entry name" value="CocE/Ser_esterase"/>
</dbReference>
<name>A0ABR4IX16_9EURO</name>
<dbReference type="InterPro" id="IPR029058">
    <property type="entry name" value="AB_hydrolase_fold"/>
</dbReference>
<gene>
    <name evidence="3" type="ORF">BJY01DRAFT_253919</name>
</gene>
<dbReference type="InterPro" id="IPR050585">
    <property type="entry name" value="Xaa-Pro_dipeptidyl-ppase/CocE"/>
</dbReference>
<dbReference type="Gene3D" id="3.30.70.100">
    <property type="match status" value="1"/>
</dbReference>
<evidence type="ECO:0000313" key="3">
    <source>
        <dbReference type="EMBL" id="KAL2832308.1"/>
    </source>
</evidence>
<dbReference type="Gene3D" id="2.60.120.260">
    <property type="entry name" value="Galactose-binding domain-like"/>
    <property type="match status" value="1"/>
</dbReference>
<dbReference type="Gene3D" id="1.10.3020.20">
    <property type="match status" value="1"/>
</dbReference>
<evidence type="ECO:0000259" key="2">
    <source>
        <dbReference type="SMART" id="SM00939"/>
    </source>
</evidence>
<evidence type="ECO:0000256" key="1">
    <source>
        <dbReference type="ARBA" id="ARBA00022801"/>
    </source>
</evidence>